<evidence type="ECO:0000313" key="3">
    <source>
        <dbReference type="WBParaSite" id="GPUH_0002437601-mRNA-1"/>
    </source>
</evidence>
<dbReference type="AlphaFoldDB" id="A0A183ETQ5"/>
<gene>
    <name evidence="1" type="ORF">GPUH_LOCUS24346</name>
</gene>
<dbReference type="Proteomes" id="UP000271098">
    <property type="component" value="Unassembled WGS sequence"/>
</dbReference>
<evidence type="ECO:0000313" key="2">
    <source>
        <dbReference type="Proteomes" id="UP000271098"/>
    </source>
</evidence>
<dbReference type="EMBL" id="UYRT01100846">
    <property type="protein sequence ID" value="VDN42717.1"/>
    <property type="molecule type" value="Genomic_DNA"/>
</dbReference>
<protein>
    <submittedName>
        <fullName evidence="3">Secreted protein</fullName>
    </submittedName>
</protein>
<dbReference type="WBParaSite" id="GPUH_0002437601-mRNA-1">
    <property type="protein sequence ID" value="GPUH_0002437601-mRNA-1"/>
    <property type="gene ID" value="GPUH_0002437601"/>
</dbReference>
<proteinExistence type="predicted"/>
<reference evidence="3" key="1">
    <citation type="submission" date="2016-06" db="UniProtKB">
        <authorList>
            <consortium name="WormBaseParasite"/>
        </authorList>
    </citation>
    <scope>IDENTIFICATION</scope>
</reference>
<keyword evidence="2" id="KW-1185">Reference proteome</keyword>
<sequence>MIAPALLVMALSQERVIESTLYQAVASSAEFVDEVNEDACSEAPSTSTRSYSPLEPRGSFASCPSCSYLPLLRSVRLLM</sequence>
<organism evidence="3">
    <name type="scientific">Gongylonema pulchrum</name>
    <dbReference type="NCBI Taxonomy" id="637853"/>
    <lineage>
        <taxon>Eukaryota</taxon>
        <taxon>Metazoa</taxon>
        <taxon>Ecdysozoa</taxon>
        <taxon>Nematoda</taxon>
        <taxon>Chromadorea</taxon>
        <taxon>Rhabditida</taxon>
        <taxon>Spirurina</taxon>
        <taxon>Spiruromorpha</taxon>
        <taxon>Spiruroidea</taxon>
        <taxon>Gongylonematidae</taxon>
        <taxon>Gongylonema</taxon>
    </lineage>
</organism>
<name>A0A183ETQ5_9BILA</name>
<reference evidence="1 2" key="2">
    <citation type="submission" date="2018-11" db="EMBL/GenBank/DDBJ databases">
        <authorList>
            <consortium name="Pathogen Informatics"/>
        </authorList>
    </citation>
    <scope>NUCLEOTIDE SEQUENCE [LARGE SCALE GENOMIC DNA]</scope>
</reference>
<accession>A0A183ETQ5</accession>
<evidence type="ECO:0000313" key="1">
    <source>
        <dbReference type="EMBL" id="VDN42717.1"/>
    </source>
</evidence>